<keyword evidence="7 12" id="KW-0863">Zinc-finger</keyword>
<keyword evidence="11 12" id="KW-0804">Transcription</keyword>
<sequence length="595" mass="67306">MYNSYPEEVIEEVRISNDIVDVVSEYVKLERKGKDYFGLCPFHKEKTPSFSVVPAKQIFYCFGCGKGGNVINFVMNVENLSFIDAVRLLADRARIQLPEGGDEEELERAKLRKEIIKINTDAARFFFNNLGNNEKAVSYLKNRGINERTIKRFGLGYSGEEWDSLLKYLVSKGYKESDILKSGLILQSKKGGFYDRFRGRIMFPIFDLRGNVIGFGGRVTDSSLPKYMNSPETLVYNKGRNLYSLNFAKNSGEKRIIIVEGYMDVISLHQSGIINTVASLGTALTESQGRLLKKYAEEVVISYDSDTAGQAATMRGLDLLSNIGCNVKVLLLPQGKDPDEYIRKNGVDGFRKLVDNAVSLIEYKIKILKNQIDTSTTEGKISFLNKAASLLSKIDNSVELEMYVKKIAKDYGISEESLFAEISKKTKAKGGFRKVVVNSGVFENRPVKEGSSKKDDKLVHDEQFVLALMCLDNSLYKLVKDRLTVDDFTDENNIKVAKIVFEKLESNKGIVSAELFNLLDETTANVFSRLINEECHCDDNKSAIMEKIRSIKLYKIERRQKEILDILKNDKSLDEGDVERLKIELNSLVMKRKSI</sequence>
<organism evidence="16 17">
    <name type="scientific">Clostridium thermosuccinogenes</name>
    <dbReference type="NCBI Taxonomy" id="84032"/>
    <lineage>
        <taxon>Bacteria</taxon>
        <taxon>Bacillati</taxon>
        <taxon>Bacillota</taxon>
        <taxon>Clostridia</taxon>
        <taxon>Eubacteriales</taxon>
        <taxon>Clostridiaceae</taxon>
        <taxon>Clostridium</taxon>
    </lineage>
</organism>
<evidence type="ECO:0000256" key="13">
    <source>
        <dbReference type="PIRNR" id="PIRNR002811"/>
    </source>
</evidence>
<evidence type="ECO:0000256" key="5">
    <source>
        <dbReference type="ARBA" id="ARBA00022705"/>
    </source>
</evidence>
<dbReference type="InterPro" id="IPR034151">
    <property type="entry name" value="TOPRIM_DnaG_bac"/>
</dbReference>
<dbReference type="SUPFAM" id="SSF56731">
    <property type="entry name" value="DNA primase core"/>
    <property type="match status" value="1"/>
</dbReference>
<dbReference type="SUPFAM" id="SSF57783">
    <property type="entry name" value="Zinc beta-ribbon"/>
    <property type="match status" value="1"/>
</dbReference>
<dbReference type="CDD" id="cd03364">
    <property type="entry name" value="TOPRIM_DnaG_primases"/>
    <property type="match status" value="1"/>
</dbReference>
<evidence type="ECO:0000256" key="6">
    <source>
        <dbReference type="ARBA" id="ARBA00022723"/>
    </source>
</evidence>
<dbReference type="EC" id="2.7.7.101" evidence="12"/>
<proteinExistence type="inferred from homology"/>
<dbReference type="Gene3D" id="1.10.860.10">
    <property type="entry name" value="DNAb Helicase, Chain A"/>
    <property type="match status" value="1"/>
</dbReference>
<evidence type="ECO:0000256" key="3">
    <source>
        <dbReference type="ARBA" id="ARBA00022679"/>
    </source>
</evidence>
<evidence type="ECO:0000256" key="4">
    <source>
        <dbReference type="ARBA" id="ARBA00022695"/>
    </source>
</evidence>
<reference evidence="16 17" key="1">
    <citation type="submission" date="2017-06" db="EMBL/GenBank/DDBJ databases">
        <title>Investigating the central metabolism of Clostridium thermosuccinogenes.</title>
        <authorList>
            <person name="Koendjbiharie J.G."/>
            <person name="van Kranenburg R."/>
        </authorList>
    </citation>
    <scope>NUCLEOTIDE SEQUENCE [LARGE SCALE GENOMIC DNA]</scope>
    <source>
        <strain evidence="16 17">DSM 5806</strain>
    </source>
</reference>
<dbReference type="GO" id="GO:1990077">
    <property type="term" value="C:primosome complex"/>
    <property type="evidence" value="ECO:0007669"/>
    <property type="project" value="UniProtKB-KW"/>
</dbReference>
<dbReference type="Proteomes" id="UP000236151">
    <property type="component" value="Unassembled WGS sequence"/>
</dbReference>
<dbReference type="InterPro" id="IPR002694">
    <property type="entry name" value="Znf_CHC2"/>
</dbReference>
<dbReference type="Pfam" id="PF10410">
    <property type="entry name" value="DnaB_bind"/>
    <property type="match status" value="1"/>
</dbReference>
<evidence type="ECO:0000256" key="7">
    <source>
        <dbReference type="ARBA" id="ARBA00022771"/>
    </source>
</evidence>
<evidence type="ECO:0000256" key="2">
    <source>
        <dbReference type="ARBA" id="ARBA00022515"/>
    </source>
</evidence>
<dbReference type="GO" id="GO:0003899">
    <property type="term" value="F:DNA-directed RNA polymerase activity"/>
    <property type="evidence" value="ECO:0007669"/>
    <property type="project" value="UniProtKB-UniRule"/>
</dbReference>
<keyword evidence="2 12" id="KW-0639">Primosome</keyword>
<evidence type="ECO:0000256" key="12">
    <source>
        <dbReference type="HAMAP-Rule" id="MF_00974"/>
    </source>
</evidence>
<keyword evidence="4 12" id="KW-0548">Nucleotidyltransferase</keyword>
<dbReference type="PANTHER" id="PTHR30313">
    <property type="entry name" value="DNA PRIMASE"/>
    <property type="match status" value="1"/>
</dbReference>
<keyword evidence="17" id="KW-1185">Reference proteome</keyword>
<evidence type="ECO:0000256" key="9">
    <source>
        <dbReference type="ARBA" id="ARBA00022842"/>
    </source>
</evidence>
<dbReference type="InterPro" id="IPR037068">
    <property type="entry name" value="DNA_primase_core_N_sf"/>
</dbReference>
<dbReference type="InterPro" id="IPR006295">
    <property type="entry name" value="DNA_primase_DnaG"/>
</dbReference>
<comment type="domain">
    <text evidence="12">Contains an N-terminal zinc-binding domain, a central core domain that contains the primase activity, and a C-terminal DnaB-binding domain.</text>
</comment>
<evidence type="ECO:0000313" key="17">
    <source>
        <dbReference type="Proteomes" id="UP000236151"/>
    </source>
</evidence>
<evidence type="ECO:0000256" key="11">
    <source>
        <dbReference type="ARBA" id="ARBA00023163"/>
    </source>
</evidence>
<keyword evidence="10 12" id="KW-0238">DNA-binding</keyword>
<dbReference type="PIRSF" id="PIRSF002811">
    <property type="entry name" value="DnaG"/>
    <property type="match status" value="1"/>
</dbReference>
<protein>
    <recommendedName>
        <fullName evidence="12 13">DNA primase</fullName>
        <ecNumber evidence="12">2.7.7.101</ecNumber>
    </recommendedName>
</protein>
<keyword evidence="3 12" id="KW-0808">Transferase</keyword>
<dbReference type="GO" id="GO:0003677">
    <property type="term" value="F:DNA binding"/>
    <property type="evidence" value="ECO:0007669"/>
    <property type="project" value="UniProtKB-KW"/>
</dbReference>
<comment type="function">
    <text evidence="12 13">RNA polymerase that catalyzes the synthesis of short RNA molecules used as primers for DNA polymerase during DNA replication.</text>
</comment>
<accession>A0A2K2FPC2</accession>
<dbReference type="InterPro" id="IPR050219">
    <property type="entry name" value="DnaG_primase"/>
</dbReference>
<dbReference type="SMART" id="SM00493">
    <property type="entry name" value="TOPRIM"/>
    <property type="match status" value="1"/>
</dbReference>
<dbReference type="KEGG" id="cthd:CDO33_07485"/>
<dbReference type="FunFam" id="3.90.580.10:FF:000001">
    <property type="entry name" value="DNA primase"/>
    <property type="match status" value="1"/>
</dbReference>
<dbReference type="InterPro" id="IPR016136">
    <property type="entry name" value="DNA_helicase_N/primase_C"/>
</dbReference>
<dbReference type="InterPro" id="IPR019475">
    <property type="entry name" value="DNA_primase_DnaB-bd"/>
</dbReference>
<dbReference type="AlphaFoldDB" id="A0A2K2FPC2"/>
<dbReference type="Pfam" id="PF13155">
    <property type="entry name" value="Toprim_2"/>
    <property type="match status" value="1"/>
</dbReference>
<name>A0A2K2FPC2_9CLOT</name>
<dbReference type="PROSITE" id="PS50880">
    <property type="entry name" value="TOPRIM"/>
    <property type="match status" value="1"/>
</dbReference>
<evidence type="ECO:0000256" key="1">
    <source>
        <dbReference type="ARBA" id="ARBA00022478"/>
    </source>
</evidence>
<comment type="subunit">
    <text evidence="12">Monomer. Interacts with DnaB.</text>
</comment>
<comment type="cofactor">
    <cofactor evidence="12 13 14">
        <name>Zn(2+)</name>
        <dbReference type="ChEBI" id="CHEBI:29105"/>
    </cofactor>
    <text evidence="12 13 14">Binds 1 zinc ion per monomer.</text>
</comment>
<dbReference type="Gene3D" id="3.40.1360.10">
    <property type="match status" value="1"/>
</dbReference>
<feature type="domain" description="Toprim" evidence="15">
    <location>
        <begin position="254"/>
        <end position="335"/>
    </location>
</feature>
<dbReference type="PANTHER" id="PTHR30313:SF2">
    <property type="entry name" value="DNA PRIMASE"/>
    <property type="match status" value="1"/>
</dbReference>
<dbReference type="GO" id="GO:0006269">
    <property type="term" value="P:DNA replication, synthesis of primer"/>
    <property type="evidence" value="ECO:0007669"/>
    <property type="project" value="UniProtKB-UniRule"/>
</dbReference>
<dbReference type="Pfam" id="PF01807">
    <property type="entry name" value="Zn_ribbon_DnaG"/>
    <property type="match status" value="1"/>
</dbReference>
<dbReference type="InterPro" id="IPR013264">
    <property type="entry name" value="DNAG_N"/>
</dbReference>
<feature type="zinc finger region" description="CHC2-type" evidence="12 14">
    <location>
        <begin position="40"/>
        <end position="64"/>
    </location>
</feature>
<comment type="similarity">
    <text evidence="12 13">Belongs to the DnaG primase family.</text>
</comment>
<keyword evidence="6 12" id="KW-0479">Metal-binding</keyword>
<keyword evidence="1 12" id="KW-0240">DNA-directed RNA polymerase</keyword>
<dbReference type="InterPro" id="IPR036977">
    <property type="entry name" value="DNA_primase_Znf_CHC2"/>
</dbReference>
<evidence type="ECO:0000256" key="14">
    <source>
        <dbReference type="PIRSR" id="PIRSR002811-1"/>
    </source>
</evidence>
<dbReference type="GO" id="GO:0000428">
    <property type="term" value="C:DNA-directed RNA polymerase complex"/>
    <property type="evidence" value="ECO:0007669"/>
    <property type="project" value="UniProtKB-KW"/>
</dbReference>
<dbReference type="GO" id="GO:0005737">
    <property type="term" value="C:cytoplasm"/>
    <property type="evidence" value="ECO:0007669"/>
    <property type="project" value="TreeGrafter"/>
</dbReference>
<gene>
    <name evidence="12" type="primary">dnaG</name>
    <name evidence="16" type="ORF">CDQ84_04990</name>
</gene>
<keyword evidence="9" id="KW-0460">Magnesium</keyword>
<dbReference type="FunFam" id="3.40.1360.10:FF:000002">
    <property type="entry name" value="DNA primase"/>
    <property type="match status" value="1"/>
</dbReference>
<dbReference type="Gene3D" id="1.20.50.20">
    <property type="entry name" value="DnaG, RNA polymerase domain, helical bundle"/>
    <property type="match status" value="1"/>
</dbReference>
<dbReference type="EMBL" id="NIOJ01000008">
    <property type="protein sequence ID" value="PNU00604.1"/>
    <property type="molecule type" value="Genomic_DNA"/>
</dbReference>
<evidence type="ECO:0000256" key="10">
    <source>
        <dbReference type="ARBA" id="ARBA00023125"/>
    </source>
</evidence>
<dbReference type="RefSeq" id="WP_103080633.1">
    <property type="nucleotide sequence ID" value="NZ_CP021850.1"/>
</dbReference>
<comment type="caution">
    <text evidence="16">The sequence shown here is derived from an EMBL/GenBank/DDBJ whole genome shotgun (WGS) entry which is preliminary data.</text>
</comment>
<keyword evidence="8 12" id="KW-0862">Zinc</keyword>
<dbReference type="Pfam" id="PF08275">
    <property type="entry name" value="DNAG_N"/>
    <property type="match status" value="1"/>
</dbReference>
<keyword evidence="5 12" id="KW-0235">DNA replication</keyword>
<dbReference type="Gene3D" id="3.90.980.10">
    <property type="entry name" value="DNA primase, catalytic core, N-terminal domain"/>
    <property type="match status" value="1"/>
</dbReference>
<dbReference type="HAMAP" id="MF_00974">
    <property type="entry name" value="DNA_primase_DnaG"/>
    <property type="match status" value="1"/>
</dbReference>
<dbReference type="Gene3D" id="3.90.580.10">
    <property type="entry name" value="Zinc finger, CHC2-type domain"/>
    <property type="match status" value="1"/>
</dbReference>
<dbReference type="InterPro" id="IPR006171">
    <property type="entry name" value="TOPRIM_dom"/>
</dbReference>
<dbReference type="SMART" id="SM00400">
    <property type="entry name" value="ZnF_CHCC"/>
    <property type="match status" value="1"/>
</dbReference>
<evidence type="ECO:0000259" key="15">
    <source>
        <dbReference type="PROSITE" id="PS50880"/>
    </source>
</evidence>
<comment type="catalytic activity">
    <reaction evidence="12">
        <text>ssDNA + n NTP = ssDNA/pppN(pN)n-1 hybrid + (n-1) diphosphate.</text>
        <dbReference type="EC" id="2.7.7.101"/>
    </reaction>
</comment>
<dbReference type="NCBIfam" id="TIGR01391">
    <property type="entry name" value="dnaG"/>
    <property type="match status" value="1"/>
</dbReference>
<evidence type="ECO:0000256" key="8">
    <source>
        <dbReference type="ARBA" id="ARBA00022833"/>
    </source>
</evidence>
<dbReference type="FunFam" id="3.90.980.10:FF:000001">
    <property type="entry name" value="DNA primase"/>
    <property type="match status" value="1"/>
</dbReference>
<dbReference type="GO" id="GO:0008270">
    <property type="term" value="F:zinc ion binding"/>
    <property type="evidence" value="ECO:0007669"/>
    <property type="project" value="UniProtKB-UniRule"/>
</dbReference>
<dbReference type="InterPro" id="IPR030846">
    <property type="entry name" value="DnaG_bac"/>
</dbReference>
<dbReference type="OrthoDB" id="9803773at2"/>
<evidence type="ECO:0000313" key="16">
    <source>
        <dbReference type="EMBL" id="PNU00604.1"/>
    </source>
</evidence>